<dbReference type="AlphaFoldDB" id="A0A238BXT4"/>
<sequence length="100" mass="10965">MVLVTNEGCVVEFKGSGESIVSLLLDSDLESDECKNKTNICDQPATPELEADREFFGHFESCFCCCGERNGSGTLLRRKLLDVERCSCTNFGNGNEAEVC</sequence>
<reference evidence="1 2" key="1">
    <citation type="submission" date="2015-12" db="EMBL/GenBank/DDBJ databases">
        <title>Draft genome of the nematode, Onchocerca flexuosa.</title>
        <authorList>
            <person name="Mitreva M."/>
        </authorList>
    </citation>
    <scope>NUCLEOTIDE SEQUENCE [LARGE SCALE GENOMIC DNA]</scope>
    <source>
        <strain evidence="1">Red Deer</strain>
    </source>
</reference>
<gene>
    <name evidence="1" type="ORF">X798_02930</name>
</gene>
<keyword evidence="2" id="KW-1185">Reference proteome</keyword>
<proteinExistence type="predicted"/>
<organism evidence="1 2">
    <name type="scientific">Onchocerca flexuosa</name>
    <dbReference type="NCBI Taxonomy" id="387005"/>
    <lineage>
        <taxon>Eukaryota</taxon>
        <taxon>Metazoa</taxon>
        <taxon>Ecdysozoa</taxon>
        <taxon>Nematoda</taxon>
        <taxon>Chromadorea</taxon>
        <taxon>Rhabditida</taxon>
        <taxon>Spirurina</taxon>
        <taxon>Spiruromorpha</taxon>
        <taxon>Filarioidea</taxon>
        <taxon>Onchocercidae</taxon>
        <taxon>Onchocerca</taxon>
    </lineage>
</organism>
<protein>
    <submittedName>
        <fullName evidence="1">Uncharacterized protein</fullName>
    </submittedName>
</protein>
<accession>A0A238BXT4</accession>
<dbReference type="Proteomes" id="UP000242913">
    <property type="component" value="Unassembled WGS sequence"/>
</dbReference>
<evidence type="ECO:0000313" key="1">
    <source>
        <dbReference type="EMBL" id="OZC10081.1"/>
    </source>
</evidence>
<feature type="non-terminal residue" evidence="1">
    <location>
        <position position="100"/>
    </location>
</feature>
<name>A0A238BXT4_9BILA</name>
<dbReference type="EMBL" id="KZ269989">
    <property type="protein sequence ID" value="OZC10081.1"/>
    <property type="molecule type" value="Genomic_DNA"/>
</dbReference>
<evidence type="ECO:0000313" key="2">
    <source>
        <dbReference type="Proteomes" id="UP000242913"/>
    </source>
</evidence>